<sequence>MEGISEDTVLPCTSLQEEDKFSEAGLTIGSVAANFESNLTGAQGQRTLASDEDSVRRRLNIGGSRSIAVEAEGGLYQSGEGITAGPIAENLLPKQFSVNAD</sequence>
<comment type="caution">
    <text evidence="1">The sequence shown here is derived from an EMBL/GenBank/DDBJ whole genome shotgun (WGS) entry which is preliminary data.</text>
</comment>
<protein>
    <submittedName>
        <fullName evidence="1">Uncharacterized protein</fullName>
    </submittedName>
</protein>
<gene>
    <name evidence="1" type="ORF">KC19_VG094500</name>
</gene>
<dbReference type="AlphaFoldDB" id="A0A8T0HNQ3"/>
<reference evidence="1" key="1">
    <citation type="submission" date="2020-06" db="EMBL/GenBank/DDBJ databases">
        <title>WGS assembly of Ceratodon purpureus strain R40.</title>
        <authorList>
            <person name="Carey S.B."/>
            <person name="Jenkins J."/>
            <person name="Shu S."/>
            <person name="Lovell J.T."/>
            <person name="Sreedasyam A."/>
            <person name="Maumus F."/>
            <person name="Tiley G.P."/>
            <person name="Fernandez-Pozo N."/>
            <person name="Barry K."/>
            <person name="Chen C."/>
            <person name="Wang M."/>
            <person name="Lipzen A."/>
            <person name="Daum C."/>
            <person name="Saski C.A."/>
            <person name="Payton A.C."/>
            <person name="Mcbreen J.C."/>
            <person name="Conrad R.E."/>
            <person name="Kollar L.M."/>
            <person name="Olsson S."/>
            <person name="Huttunen S."/>
            <person name="Landis J.B."/>
            <person name="Wickett N.J."/>
            <person name="Johnson M.G."/>
            <person name="Rensing S.A."/>
            <person name="Grimwood J."/>
            <person name="Schmutz J."/>
            <person name="Mcdaniel S.F."/>
        </authorList>
    </citation>
    <scope>NUCLEOTIDE SEQUENCE</scope>
    <source>
        <strain evidence="1">R40</strain>
    </source>
</reference>
<evidence type="ECO:0000313" key="1">
    <source>
        <dbReference type="EMBL" id="KAG0572429.1"/>
    </source>
</evidence>
<keyword evidence="2" id="KW-1185">Reference proteome</keyword>
<organism evidence="1 2">
    <name type="scientific">Ceratodon purpureus</name>
    <name type="common">Fire moss</name>
    <name type="synonym">Dicranum purpureum</name>
    <dbReference type="NCBI Taxonomy" id="3225"/>
    <lineage>
        <taxon>Eukaryota</taxon>
        <taxon>Viridiplantae</taxon>
        <taxon>Streptophyta</taxon>
        <taxon>Embryophyta</taxon>
        <taxon>Bryophyta</taxon>
        <taxon>Bryophytina</taxon>
        <taxon>Bryopsida</taxon>
        <taxon>Dicranidae</taxon>
        <taxon>Pseudoditrichales</taxon>
        <taxon>Ditrichaceae</taxon>
        <taxon>Ceratodon</taxon>
    </lineage>
</organism>
<dbReference type="EMBL" id="CM026426">
    <property type="protein sequence ID" value="KAG0572429.1"/>
    <property type="molecule type" value="Genomic_DNA"/>
</dbReference>
<dbReference type="Proteomes" id="UP000822688">
    <property type="component" value="Chromosome V"/>
</dbReference>
<feature type="non-terminal residue" evidence="1">
    <location>
        <position position="101"/>
    </location>
</feature>
<proteinExistence type="predicted"/>
<evidence type="ECO:0000313" key="2">
    <source>
        <dbReference type="Proteomes" id="UP000822688"/>
    </source>
</evidence>
<accession>A0A8T0HNQ3</accession>
<name>A0A8T0HNQ3_CERPU</name>